<keyword evidence="1" id="KW-0547">Nucleotide-binding</keyword>
<dbReference type="Gene3D" id="1.10.8.60">
    <property type="match status" value="1"/>
</dbReference>
<dbReference type="GO" id="GO:0006355">
    <property type="term" value="P:regulation of DNA-templated transcription"/>
    <property type="evidence" value="ECO:0007669"/>
    <property type="project" value="InterPro"/>
</dbReference>
<dbReference type="InterPro" id="IPR025944">
    <property type="entry name" value="Sigma_54_int_dom_CS"/>
</dbReference>
<dbReference type="InterPro" id="IPR027417">
    <property type="entry name" value="P-loop_NTPase"/>
</dbReference>
<name>A0A0F8Z6Z0_9ZZZZ</name>
<organism evidence="6">
    <name type="scientific">marine sediment metagenome</name>
    <dbReference type="NCBI Taxonomy" id="412755"/>
    <lineage>
        <taxon>unclassified sequences</taxon>
        <taxon>metagenomes</taxon>
        <taxon>ecological metagenomes</taxon>
    </lineage>
</organism>
<comment type="caution">
    <text evidence="6">The sequence shown here is derived from an EMBL/GenBank/DDBJ whole genome shotgun (WGS) entry which is preliminary data.</text>
</comment>
<evidence type="ECO:0000259" key="5">
    <source>
        <dbReference type="PROSITE" id="PS50045"/>
    </source>
</evidence>
<dbReference type="GO" id="GO:0043565">
    <property type="term" value="F:sequence-specific DNA binding"/>
    <property type="evidence" value="ECO:0007669"/>
    <property type="project" value="InterPro"/>
</dbReference>
<dbReference type="PROSITE" id="PS50045">
    <property type="entry name" value="SIGMA54_INTERACT_4"/>
    <property type="match status" value="1"/>
</dbReference>
<dbReference type="Gene3D" id="1.10.10.60">
    <property type="entry name" value="Homeodomain-like"/>
    <property type="match status" value="1"/>
</dbReference>
<dbReference type="PRINTS" id="PR01590">
    <property type="entry name" value="HTHFIS"/>
</dbReference>
<keyword evidence="3" id="KW-0805">Transcription regulation</keyword>
<dbReference type="Gene3D" id="3.40.50.300">
    <property type="entry name" value="P-loop containing nucleotide triphosphate hydrolases"/>
    <property type="match status" value="1"/>
</dbReference>
<gene>
    <name evidence="6" type="ORF">LCGC14_3070120</name>
</gene>
<dbReference type="EMBL" id="LAZR01065277">
    <property type="protein sequence ID" value="KKK55881.1"/>
    <property type="molecule type" value="Genomic_DNA"/>
</dbReference>
<feature type="domain" description="Sigma-54 factor interaction" evidence="5">
    <location>
        <begin position="1"/>
        <end position="116"/>
    </location>
</feature>
<dbReference type="AlphaFoldDB" id="A0A0F8Z6Z0"/>
<dbReference type="Pfam" id="PF25601">
    <property type="entry name" value="AAA_lid_14"/>
    <property type="match status" value="1"/>
</dbReference>
<dbReference type="Pfam" id="PF02954">
    <property type="entry name" value="HTH_8"/>
    <property type="match status" value="1"/>
</dbReference>
<dbReference type="InterPro" id="IPR002078">
    <property type="entry name" value="Sigma_54_int"/>
</dbReference>
<evidence type="ECO:0000256" key="1">
    <source>
        <dbReference type="ARBA" id="ARBA00022741"/>
    </source>
</evidence>
<dbReference type="InterPro" id="IPR058031">
    <property type="entry name" value="AAA_lid_NorR"/>
</dbReference>
<dbReference type="InterPro" id="IPR002197">
    <property type="entry name" value="HTH_Fis"/>
</dbReference>
<keyword evidence="4" id="KW-0804">Transcription</keyword>
<dbReference type="SUPFAM" id="SSF52540">
    <property type="entry name" value="P-loop containing nucleoside triphosphate hydrolases"/>
    <property type="match status" value="1"/>
</dbReference>
<proteinExistence type="predicted"/>
<evidence type="ECO:0000256" key="2">
    <source>
        <dbReference type="ARBA" id="ARBA00022840"/>
    </source>
</evidence>
<dbReference type="SUPFAM" id="SSF46689">
    <property type="entry name" value="Homeodomain-like"/>
    <property type="match status" value="1"/>
</dbReference>
<reference evidence="6" key="1">
    <citation type="journal article" date="2015" name="Nature">
        <title>Complex archaea that bridge the gap between prokaryotes and eukaryotes.</title>
        <authorList>
            <person name="Spang A."/>
            <person name="Saw J.H."/>
            <person name="Jorgensen S.L."/>
            <person name="Zaremba-Niedzwiedzka K."/>
            <person name="Martijn J."/>
            <person name="Lind A.E."/>
            <person name="van Eijk R."/>
            <person name="Schleper C."/>
            <person name="Guy L."/>
            <person name="Ettema T.J."/>
        </authorList>
    </citation>
    <scope>NUCLEOTIDE SEQUENCE</scope>
</reference>
<dbReference type="PANTHER" id="PTHR32071">
    <property type="entry name" value="TRANSCRIPTIONAL REGULATORY PROTEIN"/>
    <property type="match status" value="1"/>
</dbReference>
<dbReference type="GO" id="GO:0005524">
    <property type="term" value="F:ATP binding"/>
    <property type="evidence" value="ECO:0007669"/>
    <property type="project" value="UniProtKB-KW"/>
</dbReference>
<dbReference type="PANTHER" id="PTHR32071:SF113">
    <property type="entry name" value="ALGINATE BIOSYNTHESIS TRANSCRIPTIONAL REGULATORY PROTEIN ALGB"/>
    <property type="match status" value="1"/>
</dbReference>
<dbReference type="InterPro" id="IPR009057">
    <property type="entry name" value="Homeodomain-like_sf"/>
</dbReference>
<evidence type="ECO:0000313" key="6">
    <source>
        <dbReference type="EMBL" id="KKK55881.1"/>
    </source>
</evidence>
<sequence>SAIQNRVINRVGSSRETPIDIRLISATNMPLYTMVKERSFREDLLYRINTVEIKIPSLRERKEDIPLLTDHFIALNARKYKKEGIKLQDDSYQKLKEYAWPGNIRELQHVIERAIILDESLVIKPSDLFISRPAGSPTVPTGFRMDDVESETIQQSLERHHYNISRAAEELGMARTTLYRKMTKYGIS</sequence>
<accession>A0A0F8Z6Z0</accession>
<protein>
    <recommendedName>
        <fullName evidence="5">Sigma-54 factor interaction domain-containing protein</fullName>
    </recommendedName>
</protein>
<feature type="non-terminal residue" evidence="6">
    <location>
        <position position="1"/>
    </location>
</feature>
<dbReference type="Pfam" id="PF00158">
    <property type="entry name" value="Sigma54_activat"/>
    <property type="match status" value="1"/>
</dbReference>
<keyword evidence="2" id="KW-0067">ATP-binding</keyword>
<dbReference type="PROSITE" id="PS00688">
    <property type="entry name" value="SIGMA54_INTERACT_3"/>
    <property type="match status" value="1"/>
</dbReference>
<evidence type="ECO:0000256" key="3">
    <source>
        <dbReference type="ARBA" id="ARBA00023015"/>
    </source>
</evidence>
<evidence type="ECO:0000256" key="4">
    <source>
        <dbReference type="ARBA" id="ARBA00023163"/>
    </source>
</evidence>